<dbReference type="Pfam" id="PF07581">
    <property type="entry name" value="Glug"/>
    <property type="match status" value="1"/>
</dbReference>
<reference evidence="10" key="2">
    <citation type="submission" date="2021-04" db="EMBL/GenBank/DDBJ databases">
        <authorList>
            <person name="Gilroy R."/>
        </authorList>
    </citation>
    <scope>NUCLEOTIDE SEQUENCE</scope>
    <source>
        <strain evidence="10">CHK187-11901</strain>
    </source>
</reference>
<dbReference type="Gene3D" id="3.30.379.10">
    <property type="entry name" value="Chitobiase/beta-hexosaminidase domain 2-like"/>
    <property type="match status" value="1"/>
</dbReference>
<evidence type="ECO:0000256" key="3">
    <source>
        <dbReference type="ARBA" id="ARBA00023295"/>
    </source>
</evidence>
<dbReference type="Gene3D" id="3.20.20.80">
    <property type="entry name" value="Glycosidases"/>
    <property type="match status" value="1"/>
</dbReference>
<dbReference type="Pfam" id="PF02838">
    <property type="entry name" value="Glyco_hydro_20b"/>
    <property type="match status" value="1"/>
</dbReference>
<evidence type="ECO:0000256" key="5">
    <source>
        <dbReference type="SAM" id="Phobius"/>
    </source>
</evidence>
<dbReference type="SUPFAM" id="SSF51445">
    <property type="entry name" value="(Trans)glycosidases"/>
    <property type="match status" value="1"/>
</dbReference>
<organism evidence="10 11">
    <name type="scientific">Candidatus Merdibacter merdavium</name>
    <dbReference type="NCBI Taxonomy" id="2838692"/>
    <lineage>
        <taxon>Bacteria</taxon>
        <taxon>Bacillati</taxon>
        <taxon>Bacillota</taxon>
        <taxon>Erysipelotrichia</taxon>
        <taxon>Erysipelotrichales</taxon>
        <taxon>Erysipelotrichaceae</taxon>
        <taxon>Merdibacter</taxon>
    </lineage>
</organism>
<dbReference type="SUPFAM" id="SSF55545">
    <property type="entry name" value="beta-N-acetylhexosaminidase-like domain"/>
    <property type="match status" value="1"/>
</dbReference>
<feature type="domain" description="Glycoside hydrolase family 20 catalytic" evidence="7">
    <location>
        <begin position="1101"/>
        <end position="1402"/>
    </location>
</feature>
<proteinExistence type="inferred from homology"/>
<evidence type="ECO:0000256" key="1">
    <source>
        <dbReference type="ARBA" id="ARBA00006285"/>
    </source>
</evidence>
<evidence type="ECO:0000256" key="2">
    <source>
        <dbReference type="ARBA" id="ARBA00022801"/>
    </source>
</evidence>
<evidence type="ECO:0000259" key="7">
    <source>
        <dbReference type="Pfam" id="PF00728"/>
    </source>
</evidence>
<reference evidence="10" key="1">
    <citation type="journal article" date="2021" name="PeerJ">
        <title>Extensive microbial diversity within the chicken gut microbiome revealed by metagenomics and culture.</title>
        <authorList>
            <person name="Gilroy R."/>
            <person name="Ravi A."/>
            <person name="Getino M."/>
            <person name="Pursley I."/>
            <person name="Horton D.L."/>
            <person name="Alikhan N.F."/>
            <person name="Baker D."/>
            <person name="Gharbi K."/>
            <person name="Hall N."/>
            <person name="Watson M."/>
            <person name="Adriaenssens E.M."/>
            <person name="Foster-Nyarko E."/>
            <person name="Jarju S."/>
            <person name="Secka A."/>
            <person name="Antonio M."/>
            <person name="Oren A."/>
            <person name="Chaudhuri R.R."/>
            <person name="La Ragione R."/>
            <person name="Hildebrand F."/>
            <person name="Pallen M.J."/>
        </authorList>
    </citation>
    <scope>NUCLEOTIDE SEQUENCE</scope>
    <source>
        <strain evidence="10">CHK187-11901</strain>
    </source>
</reference>
<dbReference type="PANTHER" id="PTHR43678:SF1">
    <property type="entry name" value="BETA-N-ACETYLHEXOSAMINIDASE"/>
    <property type="match status" value="1"/>
</dbReference>
<dbReference type="InterPro" id="IPR015882">
    <property type="entry name" value="HEX_bac_N"/>
</dbReference>
<dbReference type="SUPFAM" id="SSF49899">
    <property type="entry name" value="Concanavalin A-like lectins/glucanases"/>
    <property type="match status" value="1"/>
</dbReference>
<dbReference type="InterPro" id="IPR052764">
    <property type="entry name" value="GH20_Enzymes"/>
</dbReference>
<dbReference type="PRINTS" id="PR00738">
    <property type="entry name" value="GLHYDRLASE20"/>
</dbReference>
<dbReference type="Gene3D" id="2.160.20.110">
    <property type="match status" value="4"/>
</dbReference>
<keyword evidence="5" id="KW-1133">Transmembrane helix</keyword>
<dbReference type="InterPro" id="IPR017853">
    <property type="entry name" value="GH"/>
</dbReference>
<gene>
    <name evidence="10" type="ORF">H9702_04655</name>
</gene>
<evidence type="ECO:0000259" key="9">
    <source>
        <dbReference type="Pfam" id="PF07581"/>
    </source>
</evidence>
<feature type="domain" description="Beta-hexosaminidase bacterial type N-terminal" evidence="8">
    <location>
        <begin position="973"/>
        <end position="1098"/>
    </location>
</feature>
<dbReference type="EMBL" id="DWWM01000028">
    <property type="protein sequence ID" value="HJC36404.1"/>
    <property type="molecule type" value="Genomic_DNA"/>
</dbReference>
<dbReference type="InterPro" id="IPR011493">
    <property type="entry name" value="GLUG"/>
</dbReference>
<accession>A0A9D2SVY8</accession>
<dbReference type="Pfam" id="PF00728">
    <property type="entry name" value="Glyco_hydro_20"/>
    <property type="match status" value="1"/>
</dbReference>
<dbReference type="InterPro" id="IPR013320">
    <property type="entry name" value="ConA-like_dom_sf"/>
</dbReference>
<comment type="similarity">
    <text evidence="1">Belongs to the glycosyl hydrolase 20 family.</text>
</comment>
<dbReference type="PANTHER" id="PTHR43678">
    <property type="entry name" value="PUTATIVE (AFU_ORTHOLOGUE AFUA_2G00640)-RELATED"/>
    <property type="match status" value="1"/>
</dbReference>
<dbReference type="InterPro" id="IPR025705">
    <property type="entry name" value="Beta_hexosaminidase_sua/sub"/>
</dbReference>
<dbReference type="InterPro" id="IPR029018">
    <property type="entry name" value="Hex-like_dom2"/>
</dbReference>
<keyword evidence="5" id="KW-0812">Transmembrane</keyword>
<protein>
    <submittedName>
        <fullName evidence="10">Family 20 glycosylhydrolase</fullName>
    </submittedName>
</protein>
<feature type="active site" description="Proton donor" evidence="4">
    <location>
        <position position="1256"/>
    </location>
</feature>
<dbReference type="Pfam" id="PF07554">
    <property type="entry name" value="FIVAR"/>
    <property type="match status" value="5"/>
</dbReference>
<keyword evidence="5" id="KW-0472">Membrane</keyword>
<name>A0A9D2SVY8_9FIRM</name>
<evidence type="ECO:0000259" key="8">
    <source>
        <dbReference type="Pfam" id="PF02838"/>
    </source>
</evidence>
<keyword evidence="2" id="KW-0378">Hydrolase</keyword>
<feature type="domain" description="GLUG" evidence="9">
    <location>
        <begin position="136"/>
        <end position="162"/>
    </location>
</feature>
<keyword evidence="6" id="KW-0732">Signal</keyword>
<dbReference type="InterPro" id="IPR015883">
    <property type="entry name" value="Glyco_hydro_20_cat"/>
</dbReference>
<evidence type="ECO:0000256" key="6">
    <source>
        <dbReference type="SAM" id="SignalP"/>
    </source>
</evidence>
<dbReference type="Gene3D" id="1.20.1270.90">
    <property type="entry name" value="AF1782-like"/>
    <property type="match status" value="4"/>
</dbReference>
<dbReference type="Proteomes" id="UP000823896">
    <property type="component" value="Unassembled WGS sequence"/>
</dbReference>
<feature type="transmembrane region" description="Helical" evidence="5">
    <location>
        <begin position="2293"/>
        <end position="2314"/>
    </location>
</feature>
<evidence type="ECO:0000313" key="10">
    <source>
        <dbReference type="EMBL" id="HJC36404.1"/>
    </source>
</evidence>
<keyword evidence="3" id="KW-0326">Glycosidase</keyword>
<evidence type="ECO:0000313" key="11">
    <source>
        <dbReference type="Proteomes" id="UP000823896"/>
    </source>
</evidence>
<dbReference type="GO" id="GO:0004563">
    <property type="term" value="F:beta-N-acetylhexosaminidase activity"/>
    <property type="evidence" value="ECO:0007669"/>
    <property type="project" value="InterPro"/>
</dbReference>
<feature type="signal peptide" evidence="6">
    <location>
        <begin position="1"/>
        <end position="27"/>
    </location>
</feature>
<comment type="caution">
    <text evidence="10">The sequence shown here is derived from an EMBL/GenBank/DDBJ whole genome shotgun (WGS) entry which is preliminary data.</text>
</comment>
<sequence>MKSFRKWVSALTALLLCVQCLPVSIQAAAPFSGSGTAEDPYLIENAADLREMSDLVNADPEYGNSSYEMTADIDLEGAAFMPIGTNDHKFSGTFDGNGYAVSNLNVDVSSEPSGLFGFVERGTIRNVGVESGTVKGTIRVGGLVGRTMYAEIINCFSKADVSGSNDVGGLIGMFNNSDLYNSYTWGKVEASGVTAGGLLGGANRSIDPAYESNVANCYTRATVSGGSNVGVLIGYDESAAGYVTNYGQLYYPEESQMAPVGNNTIATVQGISAADFADGTLMGLLNAQRQEDWSVWVSGEWDVPEFDTGMSECGLVGQGTSASPYKISTAADLRLMSSLIASDASFADDHYRLAADIDLQDEAFDPIGKTAHFSGVFDGQGHVISGLRITDDSENTGLFAFVENGTVRNVGIASGTISGGNQTGALIGRTMNATIMNCFSKAEVSGGHNTGGLVGMFNNSAMANCYAWGTIQGEESVGGLCGSINRSIDPALEGSVRNCYSIADVSASVRYAGTAFGYDESAADAAYDTVMHNVFFPAGSAGIGNAEREEVIALQQEAFTNGVLYGQLNDGLQEGYDAWYQGSEGYPEFSGKVMVITSLEGSGTEEDPYLIQDGEDLVEMARMIDISADCAAAYYRMSADIEMKDIAFAGMASVNRFSGTFDGAGHVIYDLHIDQQQDTVGLFHMVEGGTICSLGIESGMIEAGNEVGALIGKAVNATVRNCYNNAVVKGFTEVGGLIGDMRSTQILNAYQSGDVRGSISIGGLTGNVSAALDGEPSLIRNCYNGGHVFWGTHSGKIVGSVEAESAIAYEHVYYDKEAVPDVSVGNFVSAEGITALNAVQIVSQELADLLNEADEEAFSDWMLGADGEVRLSLFDEVSALELFMASIEDDPKVTDGHVMLPENDRYRAVLAGSNNQQVVDLDGTVYTPLRDQTVYLLVDIQDKESGETLARLERNVLIHVEGEYAQEDINPIPNVVPGLREWVGLEGSFIVDADTRIVAESEDAYQAALQLRSYLSEMSDISVEIVREGAREGDIVLNQDATLSDELDEEGYLIHIGDQIVIDAPAYTGLLYGGVSISQILYQDEMHARVPKGIIRDYPEYSVRGGMHDVARKYFSLDYIEEMGRYMAWFKLNTLHLHINEDSGLGGEYSSSFVVESKKYPQLNTYNGEYVWSQDDYRQMQKDLKKVGIDVVTEIDTPGHATIFQLIAPEIVNGSNFDLSNHYDECLALIEDVFDEFLDGEDPVFQNAVVHIGTDESANTNENMRRYINDLAQYCLAKDNIDEVYFWGNLSLYYGFNEIDPDHVAAQVWDSADQRVDEALASGFDVINSTSNSLYLIPGNANGLHNGYVDMSTFYETWDGVTDFDTNRQSNPSYISNRNYYCAYDLLLGDPQILGAIYCNWNDRSWANDFDVLDLMISYIGVVSEKTWYGDSDRFDSGADFVQAFEAVGDRAPDVNPRRIVDTDSDIIARYQFDEMNEGTIEDQENDYDLQTDGTLVQRNETNGNALRLDGASLHAPFEAVGYPYTVSFDLYLDGEQPEDAILFQDEYCTFYLNDQGRGVGFRIGKYGMSFNASIPENEWVNVKITSMYQHGGSAVTTLIINDEMYPAVLVDKPQSVTSHSTTSFLGTAEMFIHMNGMVDNLIFGNQYLQMFGPDGEFTFEGEGTAQDPYRIEDAQDMRMFGLLVSTGKYQDAHFRLEDDIDMGDTRYMPAGEFNGVFDGGGHSISNLNISSESENTGLIGFLNGGTVKDLGIESGTISGGARVGAIAGRTMYATIRNCYNKAEVSGSNDIGGIAGMFNNSVMENCFNWGDVHAEVESVGGLIGGANRSIDPSTPTIITNCYSIGNATAGVQYAGTLIGYDESTAGETYQVTLKDLYYPQDLTAIGNNTREECTAMSKTQMTDGTLTQRLNDGLPEGGTAWITSSSGYPEFADAPQPASDAAIQALRNMVEKAIALGSDDAALNEAITNAQTVLAKEAPTTTEVVTALLDLSEAMQALNTDESDAALRKDVQATIDFINEHILTNVDNVRPGKVQALKDAVAAAQSVVDDPDATADELKAANKAMTKAAQELWEIVSKAELNALITAAKGYLDGDYTAESLEALQAAIDAAQAVAGNDDATTAEVTQAITNLSDAIANLEKITLDTSALEHEIELVSEMIANLDDYIPSSVEGLQEKLDAAKNALNTAASQAEIDEATKSLREARLNARTKADVSALEELIAYANSLDLRGYTSSSFHALNQKIAEVKLRMNDPELTQEEADALADELKDAIAALQPKPAEEGGQNAADAQTAARSACGMGMVVITAAAAAVLLRRRQRRIR</sequence>
<evidence type="ECO:0000256" key="4">
    <source>
        <dbReference type="PIRSR" id="PIRSR625705-1"/>
    </source>
</evidence>
<dbReference type="GO" id="GO:0005975">
    <property type="term" value="P:carbohydrate metabolic process"/>
    <property type="evidence" value="ECO:0007669"/>
    <property type="project" value="InterPro"/>
</dbReference>
<feature type="chain" id="PRO_5038432110" evidence="6">
    <location>
        <begin position="28"/>
        <end position="2322"/>
    </location>
</feature>